<dbReference type="RefSeq" id="WP_110186305.1">
    <property type="nucleotide sequence ID" value="NZ_CP177354.1"/>
</dbReference>
<gene>
    <name evidence="5" type="ORF">WH50_04855</name>
</gene>
<evidence type="ECO:0000313" key="6">
    <source>
        <dbReference type="Proteomes" id="UP000248090"/>
    </source>
</evidence>
<proteinExistence type="predicted"/>
<sequence>MSISRRRFVQGALAAGAVASAPFYINKSYAASKELRIYAWAGYITDEMLADFKAKTGINATFTPYGTNDELMNSLRATDGSGFDIIMPTVDRVPGYVDFGLVQPLDTKRIKWEGCLDSAISGSEVGGVVKGERYFAPSDWGTEAITYNTEKTKLDRNNISYGDLWNPEIGQGVTVRGHSALVGIGLWLEKAGKLPFPLLDSYKNEKAMRANFDVILKVAIEHKGMIAQFWSTENEAQGAFRTNGAIIGQTWDSTAFKLQSEGEPIAYAAPKEGALAWMEGFVIPKNANNVDSVYEFINWYYTPDAGAMFVKSTGYNSTSKGAAELLPEATKKFFTDSYSDADLKNLWWWPIQDPWYVALRNEYQDRYLAA</sequence>
<dbReference type="Pfam" id="PF13416">
    <property type="entry name" value="SBP_bac_8"/>
    <property type="match status" value="1"/>
</dbReference>
<keyword evidence="4" id="KW-0574">Periplasm</keyword>
<dbReference type="PANTHER" id="PTHR30222">
    <property type="entry name" value="SPERMIDINE/PUTRESCINE-BINDING PERIPLASMIC PROTEIN"/>
    <property type="match status" value="1"/>
</dbReference>
<accession>A0ABX5M4A6</accession>
<evidence type="ECO:0000256" key="2">
    <source>
        <dbReference type="ARBA" id="ARBA00022448"/>
    </source>
</evidence>
<evidence type="ECO:0000256" key="1">
    <source>
        <dbReference type="ARBA" id="ARBA00004418"/>
    </source>
</evidence>
<evidence type="ECO:0000256" key="4">
    <source>
        <dbReference type="ARBA" id="ARBA00022764"/>
    </source>
</evidence>
<keyword evidence="6" id="KW-1185">Reference proteome</keyword>
<protein>
    <submittedName>
        <fullName evidence="5">Spermidine/putrescine ABC transporter substrate-binding protein</fullName>
    </submittedName>
</protein>
<dbReference type="InterPro" id="IPR001188">
    <property type="entry name" value="Sperm_putr-bd"/>
</dbReference>
<comment type="caution">
    <text evidence="5">The sequence shown here is derived from an EMBL/GenBank/DDBJ whole genome shotgun (WGS) entry which is preliminary data.</text>
</comment>
<dbReference type="InterPro" id="IPR006311">
    <property type="entry name" value="TAT_signal"/>
</dbReference>
<dbReference type="Proteomes" id="UP000248090">
    <property type="component" value="Unassembled WGS sequence"/>
</dbReference>
<name>A0ABX5M4A6_9GAMM</name>
<evidence type="ECO:0000256" key="3">
    <source>
        <dbReference type="ARBA" id="ARBA00022729"/>
    </source>
</evidence>
<dbReference type="EMBL" id="LAPT01000020">
    <property type="protein sequence ID" value="PXF32421.1"/>
    <property type="molecule type" value="Genomic_DNA"/>
</dbReference>
<dbReference type="Gene3D" id="3.40.190.10">
    <property type="entry name" value="Periplasmic binding protein-like II"/>
    <property type="match status" value="2"/>
</dbReference>
<dbReference type="SUPFAM" id="SSF53850">
    <property type="entry name" value="Periplasmic binding protein-like II"/>
    <property type="match status" value="1"/>
</dbReference>
<dbReference type="PANTHER" id="PTHR30222:SF17">
    <property type="entry name" value="SPERMIDINE_PUTRESCINE-BINDING PERIPLASMIC PROTEIN"/>
    <property type="match status" value="1"/>
</dbReference>
<dbReference type="InterPro" id="IPR006059">
    <property type="entry name" value="SBP"/>
</dbReference>
<dbReference type="PRINTS" id="PR00909">
    <property type="entry name" value="SPERMDNBNDNG"/>
</dbReference>
<dbReference type="PROSITE" id="PS51318">
    <property type="entry name" value="TAT"/>
    <property type="match status" value="1"/>
</dbReference>
<evidence type="ECO:0000313" key="5">
    <source>
        <dbReference type="EMBL" id="PXF32421.1"/>
    </source>
</evidence>
<comment type="subcellular location">
    <subcellularLocation>
        <location evidence="1">Periplasm</location>
    </subcellularLocation>
</comment>
<keyword evidence="3" id="KW-0732">Signal</keyword>
<organism evidence="5 6">
    <name type="scientific">Pokkaliibacter plantistimulans</name>
    <dbReference type="NCBI Taxonomy" id="1635171"/>
    <lineage>
        <taxon>Bacteria</taxon>
        <taxon>Pseudomonadati</taxon>
        <taxon>Pseudomonadota</taxon>
        <taxon>Gammaproteobacteria</taxon>
        <taxon>Oceanospirillales</taxon>
        <taxon>Balneatrichaceae</taxon>
        <taxon>Pokkaliibacter</taxon>
    </lineage>
</organism>
<reference evidence="5 6" key="1">
    <citation type="submission" date="2015-03" db="EMBL/GenBank/DDBJ databases">
        <authorList>
            <person name="Krishnan R."/>
            <person name="Midha S."/>
            <person name="Patil P.B."/>
            <person name="Rameshkumar N."/>
        </authorList>
    </citation>
    <scope>NUCLEOTIDE SEQUENCE [LARGE SCALE GENOMIC DNA]</scope>
    <source>
        <strain evidence="5 6">L1E11</strain>
    </source>
</reference>
<keyword evidence="2" id="KW-0813">Transport</keyword>